<evidence type="ECO:0000259" key="1">
    <source>
        <dbReference type="PROSITE" id="PS51750"/>
    </source>
</evidence>
<feature type="domain" description="Bro-N" evidence="1">
    <location>
        <begin position="1"/>
        <end position="122"/>
    </location>
</feature>
<organism evidence="2">
    <name type="scientific">Pseudomonas marincola</name>
    <dbReference type="NCBI Taxonomy" id="437900"/>
    <lineage>
        <taxon>Bacteria</taxon>
        <taxon>Pseudomonadati</taxon>
        <taxon>Pseudomonadota</taxon>
        <taxon>Gammaproteobacteria</taxon>
        <taxon>Pseudomonadales</taxon>
        <taxon>Pseudomonadaceae</taxon>
        <taxon>Pseudomonas</taxon>
    </lineage>
</organism>
<name>A0A653DXU6_9PSED</name>
<gene>
    <name evidence="2" type="ORF">PMYSY11_0159</name>
</gene>
<dbReference type="PROSITE" id="PS51750">
    <property type="entry name" value="BRO_N"/>
    <property type="match status" value="1"/>
</dbReference>
<proteinExistence type="predicted"/>
<dbReference type="SMART" id="SM01040">
    <property type="entry name" value="Bro-N"/>
    <property type="match status" value="1"/>
</dbReference>
<protein>
    <recommendedName>
        <fullName evidence="1">Bro-N domain-containing protein</fullName>
    </recommendedName>
</protein>
<dbReference type="Pfam" id="PF02498">
    <property type="entry name" value="Bro-N"/>
    <property type="match status" value="1"/>
</dbReference>
<reference evidence="2" key="1">
    <citation type="submission" date="2019-02" db="EMBL/GenBank/DDBJ databases">
        <authorList>
            <consortium name="Genoscope - CEA"/>
            <person name="William W."/>
        </authorList>
    </citation>
    <scope>NUCLEOTIDE SEQUENCE [LARGE SCALE GENOMIC DNA]</scope>
    <source>
        <strain evidence="2">YSy11</strain>
    </source>
</reference>
<dbReference type="AlphaFoldDB" id="A0A653DXU6"/>
<dbReference type="RefSeq" id="WP_150547295.1">
    <property type="nucleotide sequence ID" value="NZ_LR215729.2"/>
</dbReference>
<dbReference type="InterPro" id="IPR003497">
    <property type="entry name" value="BRO_N_domain"/>
</dbReference>
<evidence type="ECO:0000313" key="2">
    <source>
        <dbReference type="EMBL" id="VEV95206.1"/>
    </source>
</evidence>
<dbReference type="EMBL" id="LR215729">
    <property type="protein sequence ID" value="VEV95206.1"/>
    <property type="molecule type" value="Genomic_DNA"/>
</dbReference>
<sequence length="147" mass="16609">MGIELDVLVGHPEHDLLFVATQVANAAGVKDGRGTAKAFIRAANRASHKVGLQIRELVNGEDSSLLTEAQCIEILPYPRWRDTWVMPETDVYQMLLRGNSPRSEPFRRWVTEEVLPTIRKTGMYNAEESSNPIAQNLIDQLRLLVRE</sequence>
<accession>A0A653DXU6</accession>